<dbReference type="STRING" id="53326.A0A016VCH6"/>
<organism evidence="1 2">
    <name type="scientific">Ancylostoma ceylanicum</name>
    <dbReference type="NCBI Taxonomy" id="53326"/>
    <lineage>
        <taxon>Eukaryota</taxon>
        <taxon>Metazoa</taxon>
        <taxon>Ecdysozoa</taxon>
        <taxon>Nematoda</taxon>
        <taxon>Chromadorea</taxon>
        <taxon>Rhabditida</taxon>
        <taxon>Rhabditina</taxon>
        <taxon>Rhabditomorpha</taxon>
        <taxon>Strongyloidea</taxon>
        <taxon>Ancylostomatidae</taxon>
        <taxon>Ancylostomatinae</taxon>
        <taxon>Ancylostoma</taxon>
    </lineage>
</organism>
<proteinExistence type="predicted"/>
<accession>A0A016VCH6</accession>
<dbReference type="PANTHER" id="PTHR46238">
    <property type="entry name" value="REVERSE TRANSCRIPTASE DOMAIN-CONTAINING PROTEIN"/>
    <property type="match status" value="1"/>
</dbReference>
<dbReference type="PANTHER" id="PTHR46238:SF8">
    <property type="entry name" value="ENDONUCLEASE_EXONUCLEASE_PHOSPHATASE DOMAIN-CONTAINING PROTEIN"/>
    <property type="match status" value="1"/>
</dbReference>
<keyword evidence="2" id="KW-1185">Reference proteome</keyword>
<comment type="caution">
    <text evidence="1">The sequence shown here is derived from an EMBL/GenBank/DDBJ whole genome shotgun (WGS) entry which is preliminary data.</text>
</comment>
<sequence length="74" mass="8437">MEMRTLRWSMGVTLKDKVPNEVVRSTVGVAPVTVKREPRLRWFGHVCRREDESVAKTALNLNVKGTRPHGRPKA</sequence>
<name>A0A016VCH6_9BILA</name>
<dbReference type="Proteomes" id="UP000024635">
    <property type="component" value="Unassembled WGS sequence"/>
</dbReference>
<evidence type="ECO:0000313" key="2">
    <source>
        <dbReference type="Proteomes" id="UP000024635"/>
    </source>
</evidence>
<protein>
    <submittedName>
        <fullName evidence="1">Uncharacterized protein</fullName>
    </submittedName>
</protein>
<gene>
    <name evidence="1" type="primary">Acey_s0012.g1845</name>
    <name evidence="1" type="ORF">Y032_0012g1845</name>
</gene>
<reference evidence="2" key="1">
    <citation type="journal article" date="2015" name="Nat. Genet.">
        <title>The genome and transcriptome of the zoonotic hookworm Ancylostoma ceylanicum identify infection-specific gene families.</title>
        <authorList>
            <person name="Schwarz E.M."/>
            <person name="Hu Y."/>
            <person name="Antoshechkin I."/>
            <person name="Miller M.M."/>
            <person name="Sternberg P.W."/>
            <person name="Aroian R.V."/>
        </authorList>
    </citation>
    <scope>NUCLEOTIDE SEQUENCE</scope>
    <source>
        <strain evidence="2">HY135</strain>
    </source>
</reference>
<dbReference type="EMBL" id="JARK01001348">
    <property type="protein sequence ID" value="EYC25364.1"/>
    <property type="molecule type" value="Genomic_DNA"/>
</dbReference>
<dbReference type="AlphaFoldDB" id="A0A016VCH6"/>
<dbReference type="OrthoDB" id="425681at2759"/>
<evidence type="ECO:0000313" key="1">
    <source>
        <dbReference type="EMBL" id="EYC25364.1"/>
    </source>
</evidence>